<feature type="transmembrane region" description="Helical" evidence="2">
    <location>
        <begin position="174"/>
        <end position="193"/>
    </location>
</feature>
<feature type="transmembrane region" description="Helical" evidence="2">
    <location>
        <begin position="95"/>
        <end position="119"/>
    </location>
</feature>
<evidence type="ECO:0000259" key="3">
    <source>
        <dbReference type="Pfam" id="PF20152"/>
    </source>
</evidence>
<dbReference type="EMBL" id="AACS02000005">
    <property type="protein sequence ID" value="EAU82301.1"/>
    <property type="molecule type" value="Genomic_DNA"/>
</dbReference>
<keyword evidence="2" id="KW-0472">Membrane</keyword>
<dbReference type="VEuPathDB" id="FungiDB:CC1G_08913"/>
<evidence type="ECO:0000256" key="1">
    <source>
        <dbReference type="SAM" id="MobiDB-lite"/>
    </source>
</evidence>
<dbReference type="STRING" id="240176.A8P8A9"/>
<dbReference type="Pfam" id="PF20152">
    <property type="entry name" value="DUF6534"/>
    <property type="match status" value="1"/>
</dbReference>
<keyword evidence="5" id="KW-1185">Reference proteome</keyword>
<dbReference type="Proteomes" id="UP000001861">
    <property type="component" value="Unassembled WGS sequence"/>
</dbReference>
<dbReference type="InParanoid" id="A8P8A9"/>
<dbReference type="OMA" id="WRIWILG"/>
<dbReference type="OrthoDB" id="3066090at2759"/>
<feature type="transmembrane region" description="Helical" evidence="2">
    <location>
        <begin position="52"/>
        <end position="75"/>
    </location>
</feature>
<accession>A8P8A9</accession>
<feature type="compositionally biased region" description="Polar residues" evidence="1">
    <location>
        <begin position="278"/>
        <end position="288"/>
    </location>
</feature>
<dbReference type="AlphaFoldDB" id="A8P8A9"/>
<dbReference type="eggNOG" id="ENOG502T8DX">
    <property type="taxonomic scope" value="Eukaryota"/>
</dbReference>
<feature type="region of interest" description="Disordered" evidence="1">
    <location>
        <begin position="264"/>
        <end position="294"/>
    </location>
</feature>
<feature type="compositionally biased region" description="Low complexity" evidence="1">
    <location>
        <begin position="264"/>
        <end position="277"/>
    </location>
</feature>
<dbReference type="KEGG" id="cci:CC1G_08913"/>
<dbReference type="GeneID" id="6016150"/>
<evidence type="ECO:0000313" key="4">
    <source>
        <dbReference type="EMBL" id="EAU82301.1"/>
    </source>
</evidence>
<evidence type="ECO:0000313" key="5">
    <source>
        <dbReference type="Proteomes" id="UP000001861"/>
    </source>
</evidence>
<dbReference type="PANTHER" id="PTHR40465:SF1">
    <property type="entry name" value="DUF6534 DOMAIN-CONTAINING PROTEIN"/>
    <property type="match status" value="1"/>
</dbReference>
<comment type="caution">
    <text evidence="4">The sequence shown here is derived from an EMBL/GenBank/DDBJ whole genome shotgun (WGS) entry which is preliminary data.</text>
</comment>
<proteinExistence type="predicted"/>
<dbReference type="PANTHER" id="PTHR40465">
    <property type="entry name" value="CHROMOSOME 1, WHOLE GENOME SHOTGUN SEQUENCE"/>
    <property type="match status" value="1"/>
</dbReference>
<keyword evidence="2" id="KW-1133">Transmembrane helix</keyword>
<sequence>MSDAAPEVPLNPALVGGPVLVGAVLSFMLFGALVVQVYTYASNATGSRQKGLHGYVTFMVLFEAVNVCLIFHNAWHSLVLSISNPALVFTPSMSAPVLQIFNAVVATSVQSFFAWRIFILSSKKIEKIASGVVASLAVIGMGFAVSVAAQYFLILGGKAPTANVNLLAGLQLGTHLLCDGIITASMMAVFAGYKERIAIAETKDLLNTLTRNTLENALATTVVASLNLAFFLARPGDLIHVAFHYVIGRLYANVLLTSLNNGRRTGSSGSRGGATSSHSISLSNTRLKVSQAHPGASRVVAMEDDFGRHTHRKDNDVLVTVSSEVYVSDTK</sequence>
<reference evidence="4 5" key="1">
    <citation type="journal article" date="2010" name="Proc. Natl. Acad. Sci. U.S.A.">
        <title>Insights into evolution of multicellular fungi from the assembled chromosomes of the mushroom Coprinopsis cinerea (Coprinus cinereus).</title>
        <authorList>
            <person name="Stajich J.E."/>
            <person name="Wilke S.K."/>
            <person name="Ahren D."/>
            <person name="Au C.H."/>
            <person name="Birren B.W."/>
            <person name="Borodovsky M."/>
            <person name="Burns C."/>
            <person name="Canback B."/>
            <person name="Casselton L.A."/>
            <person name="Cheng C.K."/>
            <person name="Deng J."/>
            <person name="Dietrich F.S."/>
            <person name="Fargo D.C."/>
            <person name="Farman M.L."/>
            <person name="Gathman A.C."/>
            <person name="Goldberg J."/>
            <person name="Guigo R."/>
            <person name="Hoegger P.J."/>
            <person name="Hooker J.B."/>
            <person name="Huggins A."/>
            <person name="James T.Y."/>
            <person name="Kamada T."/>
            <person name="Kilaru S."/>
            <person name="Kodira C."/>
            <person name="Kues U."/>
            <person name="Kupfer D."/>
            <person name="Kwan H.S."/>
            <person name="Lomsadze A."/>
            <person name="Li W."/>
            <person name="Lilly W.W."/>
            <person name="Ma L.J."/>
            <person name="Mackey A.J."/>
            <person name="Manning G."/>
            <person name="Martin F."/>
            <person name="Muraguchi H."/>
            <person name="Natvig D.O."/>
            <person name="Palmerini H."/>
            <person name="Ramesh M.A."/>
            <person name="Rehmeyer C.J."/>
            <person name="Roe B.A."/>
            <person name="Shenoy N."/>
            <person name="Stanke M."/>
            <person name="Ter-Hovhannisyan V."/>
            <person name="Tunlid A."/>
            <person name="Velagapudi R."/>
            <person name="Vision T.J."/>
            <person name="Zeng Q."/>
            <person name="Zolan M.E."/>
            <person name="Pukkila P.J."/>
        </authorList>
    </citation>
    <scope>NUCLEOTIDE SEQUENCE [LARGE SCALE GENOMIC DNA]</scope>
    <source>
        <strain evidence="5">Okayama-7 / 130 / ATCC MYA-4618 / FGSC 9003</strain>
    </source>
</reference>
<organism evidence="4 5">
    <name type="scientific">Coprinopsis cinerea (strain Okayama-7 / 130 / ATCC MYA-4618 / FGSC 9003)</name>
    <name type="common">Inky cap fungus</name>
    <name type="synonym">Hormographiella aspergillata</name>
    <dbReference type="NCBI Taxonomy" id="240176"/>
    <lineage>
        <taxon>Eukaryota</taxon>
        <taxon>Fungi</taxon>
        <taxon>Dikarya</taxon>
        <taxon>Basidiomycota</taxon>
        <taxon>Agaricomycotina</taxon>
        <taxon>Agaricomycetes</taxon>
        <taxon>Agaricomycetidae</taxon>
        <taxon>Agaricales</taxon>
        <taxon>Agaricineae</taxon>
        <taxon>Psathyrellaceae</taxon>
        <taxon>Coprinopsis</taxon>
    </lineage>
</organism>
<gene>
    <name evidence="4" type="ORF">CC1G_08913</name>
</gene>
<keyword evidence="2" id="KW-0812">Transmembrane</keyword>
<dbReference type="InterPro" id="IPR045339">
    <property type="entry name" value="DUF6534"/>
</dbReference>
<name>A8P8A9_COPC7</name>
<feature type="transmembrane region" description="Helical" evidence="2">
    <location>
        <begin position="20"/>
        <end position="40"/>
    </location>
</feature>
<feature type="domain" description="DUF6534" evidence="3">
    <location>
        <begin position="176"/>
        <end position="261"/>
    </location>
</feature>
<protein>
    <recommendedName>
        <fullName evidence="3">DUF6534 domain-containing protein</fullName>
    </recommendedName>
</protein>
<evidence type="ECO:0000256" key="2">
    <source>
        <dbReference type="SAM" id="Phobius"/>
    </source>
</evidence>
<feature type="transmembrane region" description="Helical" evidence="2">
    <location>
        <begin position="131"/>
        <end position="154"/>
    </location>
</feature>
<dbReference type="RefSeq" id="XP_001839534.1">
    <property type="nucleotide sequence ID" value="XM_001839482.1"/>
</dbReference>